<dbReference type="PROSITE" id="PS51257">
    <property type="entry name" value="PROKAR_LIPOPROTEIN"/>
    <property type="match status" value="1"/>
</dbReference>
<dbReference type="PATRIC" id="fig|1588748.3.peg.1157"/>
<protein>
    <submittedName>
        <fullName evidence="4">N-acetylmuramoyl-L-alanine amidase</fullName>
    </submittedName>
</protein>
<evidence type="ECO:0000256" key="1">
    <source>
        <dbReference type="ARBA" id="ARBA00022801"/>
    </source>
</evidence>
<dbReference type="InterPro" id="IPR021731">
    <property type="entry name" value="AMIN_dom"/>
</dbReference>
<dbReference type="EMBL" id="LSDT01000044">
    <property type="protein sequence ID" value="KXB90774.1"/>
    <property type="molecule type" value="Genomic_DNA"/>
</dbReference>
<organism evidence="4 5">
    <name type="scientific">Megasphaera hutchinsoni</name>
    <dbReference type="NCBI Taxonomy" id="1588748"/>
    <lineage>
        <taxon>Bacteria</taxon>
        <taxon>Bacillati</taxon>
        <taxon>Bacillota</taxon>
        <taxon>Negativicutes</taxon>
        <taxon>Veillonellales</taxon>
        <taxon>Veillonellaceae</taxon>
        <taxon>Megasphaera</taxon>
    </lineage>
</organism>
<dbReference type="PANTHER" id="PTHR30404:SF0">
    <property type="entry name" value="N-ACETYLMURAMOYL-L-ALANINE AMIDASE AMIC"/>
    <property type="match status" value="1"/>
</dbReference>
<dbReference type="InterPro" id="IPR050695">
    <property type="entry name" value="N-acetylmuramoyl_amidase_3"/>
</dbReference>
<feature type="chain" id="PRO_5007463438" evidence="2">
    <location>
        <begin position="23"/>
        <end position="374"/>
    </location>
</feature>
<name>A0A134CF98_9FIRM</name>
<feature type="domain" description="MurNAc-LAA" evidence="3">
    <location>
        <begin position="256"/>
        <end position="366"/>
    </location>
</feature>
<dbReference type="RefSeq" id="WP_062486051.1">
    <property type="nucleotide sequence ID" value="NZ_KQ960952.1"/>
</dbReference>
<dbReference type="CDD" id="cd02696">
    <property type="entry name" value="MurNAc-LAA"/>
    <property type="match status" value="1"/>
</dbReference>
<dbReference type="STRING" id="1588748.HMPREF3182_01199"/>
<proteinExistence type="predicted"/>
<dbReference type="SMART" id="SM00646">
    <property type="entry name" value="Ami_3"/>
    <property type="match status" value="1"/>
</dbReference>
<dbReference type="SUPFAM" id="SSF53187">
    <property type="entry name" value="Zn-dependent exopeptidases"/>
    <property type="match status" value="1"/>
</dbReference>
<keyword evidence="2" id="KW-0732">Signal</keyword>
<keyword evidence="1" id="KW-0378">Hydrolase</keyword>
<dbReference type="GO" id="GO:0008745">
    <property type="term" value="F:N-acetylmuramoyl-L-alanine amidase activity"/>
    <property type="evidence" value="ECO:0007669"/>
    <property type="project" value="InterPro"/>
</dbReference>
<evidence type="ECO:0000259" key="3">
    <source>
        <dbReference type="SMART" id="SM00646"/>
    </source>
</evidence>
<feature type="signal peptide" evidence="2">
    <location>
        <begin position="1"/>
        <end position="22"/>
    </location>
</feature>
<comment type="caution">
    <text evidence="4">The sequence shown here is derived from an EMBL/GenBank/DDBJ whole genome shotgun (WGS) entry which is preliminary data.</text>
</comment>
<dbReference type="GO" id="GO:0009253">
    <property type="term" value="P:peptidoglycan catabolic process"/>
    <property type="evidence" value="ECO:0007669"/>
    <property type="project" value="InterPro"/>
</dbReference>
<dbReference type="Gene3D" id="3.40.630.40">
    <property type="entry name" value="Zn-dependent exopeptidases"/>
    <property type="match status" value="1"/>
</dbReference>
<keyword evidence="5" id="KW-1185">Reference proteome</keyword>
<dbReference type="Pfam" id="PF01520">
    <property type="entry name" value="Amidase_3"/>
    <property type="match status" value="1"/>
</dbReference>
<dbReference type="AlphaFoldDB" id="A0A134CF98"/>
<sequence length="374" mass="41007">MKKILVCLVGLLVFACSLTIQAQTITTINGLRAVWRTDETIPFLRIVLETDHPVTPKLVIRNKDKVLLLTLSNTKIGKLERALVDDNPTVRQVTVTQKAATTMIAFQLQRNVAKEEVQFFSLPAGKGAASKVRLVLDIKNPVAPISPSTKSTIWSKTENIGPAPETTAVETVRPYHAAVDTKVLRGKIICIDPGHGGSDGGAIGRKVKEKDLTLQIAKRLAAQLTQAGARVVLTRDRDTDVFSAYAGAVEELQARCNIANTAKADVFVSIHLNSSIKQAVGGIETFYNSKTPYDYSLANYIHQENVKATTFVNRGLHGANFYLLLHSNMPAVLVELGFISNPREEATLLQEEQQEQFAKSMMTGLSKYFAHKGR</sequence>
<dbReference type="PANTHER" id="PTHR30404">
    <property type="entry name" value="N-ACETYLMURAMOYL-L-ALANINE AMIDASE"/>
    <property type="match status" value="1"/>
</dbReference>
<dbReference type="GO" id="GO:0030288">
    <property type="term" value="C:outer membrane-bounded periplasmic space"/>
    <property type="evidence" value="ECO:0007669"/>
    <property type="project" value="TreeGrafter"/>
</dbReference>
<evidence type="ECO:0000313" key="5">
    <source>
        <dbReference type="Proteomes" id="UP000070160"/>
    </source>
</evidence>
<dbReference type="InterPro" id="IPR002508">
    <property type="entry name" value="MurNAc-LAA_cat"/>
</dbReference>
<dbReference type="Proteomes" id="UP000070160">
    <property type="component" value="Unassembled WGS sequence"/>
</dbReference>
<accession>A0A134CF98</accession>
<dbReference type="Pfam" id="PF11741">
    <property type="entry name" value="AMIN"/>
    <property type="match status" value="1"/>
</dbReference>
<reference evidence="5" key="1">
    <citation type="submission" date="2016-01" db="EMBL/GenBank/DDBJ databases">
        <authorList>
            <person name="Mitreva M."/>
            <person name="Pepin K.H."/>
            <person name="Mihindukulasuriya K.A."/>
            <person name="Fulton R."/>
            <person name="Fronick C."/>
            <person name="O'Laughlin M."/>
            <person name="Miner T."/>
            <person name="Herter B."/>
            <person name="Rosa B.A."/>
            <person name="Cordes M."/>
            <person name="Tomlinson C."/>
            <person name="Wollam A."/>
            <person name="Palsikar V.B."/>
            <person name="Mardis E.R."/>
            <person name="Wilson R.K."/>
        </authorList>
    </citation>
    <scope>NUCLEOTIDE SEQUENCE [LARGE SCALE GENOMIC DNA]</scope>
    <source>
        <strain evidence="5">KA00182</strain>
    </source>
</reference>
<evidence type="ECO:0000256" key="2">
    <source>
        <dbReference type="SAM" id="SignalP"/>
    </source>
</evidence>
<evidence type="ECO:0000313" key="4">
    <source>
        <dbReference type="EMBL" id="KXB90774.1"/>
    </source>
</evidence>
<gene>
    <name evidence="4" type="ORF">HMPREF3182_01199</name>
</gene>